<dbReference type="EMBL" id="BEZZ01208431">
    <property type="protein sequence ID" value="GCC47139.1"/>
    <property type="molecule type" value="Genomic_DNA"/>
</dbReference>
<dbReference type="AlphaFoldDB" id="A0A401TWX5"/>
<comment type="caution">
    <text evidence="2">The sequence shown here is derived from an EMBL/GenBank/DDBJ whole genome shotgun (WGS) entry which is preliminary data.</text>
</comment>
<protein>
    <submittedName>
        <fullName evidence="2">Uncharacterized protein</fullName>
    </submittedName>
</protein>
<reference evidence="2 3" key="1">
    <citation type="journal article" date="2018" name="Nat. Ecol. Evol.">
        <title>Shark genomes provide insights into elasmobranch evolution and the origin of vertebrates.</title>
        <authorList>
            <person name="Hara Y"/>
            <person name="Yamaguchi K"/>
            <person name="Onimaru K"/>
            <person name="Kadota M"/>
            <person name="Koyanagi M"/>
            <person name="Keeley SD"/>
            <person name="Tatsumi K"/>
            <person name="Tanaka K"/>
            <person name="Motone F"/>
            <person name="Kageyama Y"/>
            <person name="Nozu R"/>
            <person name="Adachi N"/>
            <person name="Nishimura O"/>
            <person name="Nakagawa R"/>
            <person name="Tanegashima C"/>
            <person name="Kiyatake I"/>
            <person name="Matsumoto R"/>
            <person name="Murakumo K"/>
            <person name="Nishida K"/>
            <person name="Terakita A"/>
            <person name="Kuratani S"/>
            <person name="Sato K"/>
            <person name="Hyodo S Kuraku.S."/>
        </authorList>
    </citation>
    <scope>NUCLEOTIDE SEQUENCE [LARGE SCALE GENOMIC DNA]</scope>
</reference>
<feature type="compositionally biased region" description="Acidic residues" evidence="1">
    <location>
        <begin position="40"/>
        <end position="51"/>
    </location>
</feature>
<gene>
    <name evidence="2" type="ORF">chiPu_0031382</name>
</gene>
<evidence type="ECO:0000256" key="1">
    <source>
        <dbReference type="SAM" id="MobiDB-lite"/>
    </source>
</evidence>
<dbReference type="Proteomes" id="UP000287033">
    <property type="component" value="Unassembled WGS sequence"/>
</dbReference>
<dbReference type="Pfam" id="PF03535">
    <property type="entry name" value="Paxillin"/>
    <property type="match status" value="1"/>
</dbReference>
<feature type="non-terminal residue" evidence="2">
    <location>
        <position position="1"/>
    </location>
</feature>
<feature type="region of interest" description="Disordered" evidence="1">
    <location>
        <begin position="1"/>
        <end position="117"/>
    </location>
</feature>
<feature type="compositionally biased region" description="Low complexity" evidence="1">
    <location>
        <begin position="95"/>
        <end position="107"/>
    </location>
</feature>
<feature type="compositionally biased region" description="Polar residues" evidence="1">
    <location>
        <begin position="61"/>
        <end position="78"/>
    </location>
</feature>
<evidence type="ECO:0000313" key="2">
    <source>
        <dbReference type="EMBL" id="GCC47139.1"/>
    </source>
</evidence>
<name>A0A401TWX5_CHIPU</name>
<proteinExistence type="predicted"/>
<evidence type="ECO:0000313" key="3">
    <source>
        <dbReference type="Proteomes" id="UP000287033"/>
    </source>
</evidence>
<organism evidence="2 3">
    <name type="scientific">Chiloscyllium punctatum</name>
    <name type="common">Brownbanded bambooshark</name>
    <name type="synonym">Hemiscyllium punctatum</name>
    <dbReference type="NCBI Taxonomy" id="137246"/>
    <lineage>
        <taxon>Eukaryota</taxon>
        <taxon>Metazoa</taxon>
        <taxon>Chordata</taxon>
        <taxon>Craniata</taxon>
        <taxon>Vertebrata</taxon>
        <taxon>Chondrichthyes</taxon>
        <taxon>Elasmobranchii</taxon>
        <taxon>Galeomorphii</taxon>
        <taxon>Galeoidea</taxon>
        <taxon>Orectolobiformes</taxon>
        <taxon>Hemiscylliidae</taxon>
        <taxon>Chiloscyllium</taxon>
    </lineage>
</organism>
<sequence>EILAQFPPGKEAGGREGARELGTGSGPADDGTFRKPAAGEQEEEEEEEVVEEMGNRPQALTGISTPQEEPKSSATSATMELDKLMASLSDFQLHSQVSAQPSSSSCSDRTGRRGDGA</sequence>
<feature type="non-terminal residue" evidence="2">
    <location>
        <position position="117"/>
    </location>
</feature>
<accession>A0A401TWX5</accession>
<keyword evidence="3" id="KW-1185">Reference proteome</keyword>